<feature type="compositionally biased region" description="Low complexity" evidence="19">
    <location>
        <begin position="501"/>
        <end position="519"/>
    </location>
</feature>
<keyword evidence="8" id="KW-0805">Transcription regulation</keyword>
<evidence type="ECO:0000259" key="20">
    <source>
        <dbReference type="SMART" id="SM00761"/>
    </source>
</evidence>
<accession>A0A2M4B883</accession>
<keyword evidence="3" id="KW-1017">Isopeptide bond</keyword>
<evidence type="ECO:0000256" key="11">
    <source>
        <dbReference type="ARBA" id="ARBA00023163"/>
    </source>
</evidence>
<feature type="compositionally biased region" description="Polar residues" evidence="19">
    <location>
        <begin position="1773"/>
        <end position="1792"/>
    </location>
</feature>
<dbReference type="SUPFAM" id="SSF47762">
    <property type="entry name" value="PAH2 domain"/>
    <property type="match status" value="3"/>
</dbReference>
<feature type="compositionally biased region" description="Low complexity" evidence="19">
    <location>
        <begin position="1447"/>
        <end position="1462"/>
    </location>
</feature>
<dbReference type="GO" id="GO:0003714">
    <property type="term" value="F:transcription corepressor activity"/>
    <property type="evidence" value="ECO:0007669"/>
    <property type="project" value="InterPro"/>
</dbReference>
<feature type="compositionally biased region" description="Polar residues" evidence="19">
    <location>
        <begin position="663"/>
        <end position="673"/>
    </location>
</feature>
<dbReference type="EMBL" id="GGFJ01000096">
    <property type="protein sequence ID" value="MBW49237.1"/>
    <property type="molecule type" value="Transcribed_RNA"/>
</dbReference>
<evidence type="ECO:0000256" key="12">
    <source>
        <dbReference type="ARBA" id="ARBA00023242"/>
    </source>
</evidence>
<dbReference type="InterPro" id="IPR003822">
    <property type="entry name" value="PAH"/>
</dbReference>
<dbReference type="GO" id="GO:0061629">
    <property type="term" value="F:RNA polymerase II-specific DNA-binding transcription factor binding"/>
    <property type="evidence" value="ECO:0007669"/>
    <property type="project" value="UniProtKB-ARBA"/>
</dbReference>
<evidence type="ECO:0000256" key="16">
    <source>
        <dbReference type="ARBA" id="ARBA00075105"/>
    </source>
</evidence>
<dbReference type="InterPro" id="IPR013194">
    <property type="entry name" value="HDAC_interact_dom"/>
</dbReference>
<comment type="function">
    <text evidence="13">Acts as a transcriptional repressor. Corepressor for REST. Interacts with MXI1 to repress MYC responsive genes and antagonize MYC oncogenic activities. Also interacts with MXD1-MAX heterodimers to repress transcription by tethering SIN3A to DNA. Acts cooperatively with OGT to repress transcription in parallel with histone deacetylation. Involved in the control of the circadian rhythms. Required for the transcriptional repression of circadian target genes, such as PER1, mediated by the large PER complex through histone deacetylation. Cooperates with FOXK1 to regulate cell cycle progression probably by repressing cell cycle inhibitor genes expression. Required for cortical neuron differentiation and callosal axon elongation.</text>
</comment>
<dbReference type="Pfam" id="PF16879">
    <property type="entry name" value="Sin3a_C"/>
    <property type="match status" value="1"/>
</dbReference>
<dbReference type="FunFam" id="1.20.1160.11:FF:000004">
    <property type="entry name" value="Paired amphipathic helix protein Sin3a"/>
    <property type="match status" value="1"/>
</dbReference>
<feature type="region of interest" description="Disordered" evidence="19">
    <location>
        <begin position="1"/>
        <end position="25"/>
    </location>
</feature>
<evidence type="ECO:0000256" key="18">
    <source>
        <dbReference type="PROSITE-ProRule" id="PRU00810"/>
    </source>
</evidence>
<feature type="compositionally biased region" description="Gly residues" evidence="19">
    <location>
        <begin position="1733"/>
        <end position="1768"/>
    </location>
</feature>
<evidence type="ECO:0000256" key="6">
    <source>
        <dbReference type="ARBA" id="ARBA00022843"/>
    </source>
</evidence>
<dbReference type="PROSITE" id="PS51477">
    <property type="entry name" value="PAH"/>
    <property type="match status" value="3"/>
</dbReference>
<organism evidence="21">
    <name type="scientific">Anopheles marajoara</name>
    <dbReference type="NCBI Taxonomy" id="58244"/>
    <lineage>
        <taxon>Eukaryota</taxon>
        <taxon>Metazoa</taxon>
        <taxon>Ecdysozoa</taxon>
        <taxon>Arthropoda</taxon>
        <taxon>Hexapoda</taxon>
        <taxon>Insecta</taxon>
        <taxon>Pterygota</taxon>
        <taxon>Neoptera</taxon>
        <taxon>Endopterygota</taxon>
        <taxon>Diptera</taxon>
        <taxon>Nematocera</taxon>
        <taxon>Culicoidea</taxon>
        <taxon>Culicidae</taxon>
        <taxon>Anophelinae</taxon>
        <taxon>Anopheles</taxon>
    </lineage>
</organism>
<feature type="region of interest" description="Disordered" evidence="19">
    <location>
        <begin position="135"/>
        <end position="193"/>
    </location>
</feature>
<evidence type="ECO:0000256" key="4">
    <source>
        <dbReference type="ARBA" id="ARBA00022553"/>
    </source>
</evidence>
<dbReference type="PANTHER" id="PTHR12346:SF0">
    <property type="entry name" value="SIN3A, ISOFORM G"/>
    <property type="match status" value="1"/>
</dbReference>
<feature type="compositionally biased region" description="Polar residues" evidence="19">
    <location>
        <begin position="1433"/>
        <end position="1446"/>
    </location>
</feature>
<feature type="compositionally biased region" description="Low complexity" evidence="19">
    <location>
        <begin position="141"/>
        <end position="166"/>
    </location>
</feature>
<evidence type="ECO:0000256" key="9">
    <source>
        <dbReference type="ARBA" id="ARBA00023054"/>
    </source>
</evidence>
<dbReference type="GO" id="GO:0005730">
    <property type="term" value="C:nucleolus"/>
    <property type="evidence" value="ECO:0007669"/>
    <property type="project" value="UniProtKB-SubCell"/>
</dbReference>
<reference evidence="21" key="1">
    <citation type="submission" date="2018-01" db="EMBL/GenBank/DDBJ databases">
        <title>An insight into the sialome of Amazonian anophelines.</title>
        <authorList>
            <person name="Ribeiro J.M."/>
            <person name="Scarpassa V."/>
            <person name="Calvo E."/>
        </authorList>
    </citation>
    <scope>NUCLEOTIDE SEQUENCE</scope>
    <source>
        <tissue evidence="21">Salivary glands</tissue>
    </source>
</reference>
<keyword evidence="6" id="KW-0832">Ubl conjugation</keyword>
<evidence type="ECO:0000256" key="7">
    <source>
        <dbReference type="ARBA" id="ARBA00022990"/>
    </source>
</evidence>
<feature type="compositionally biased region" description="Basic and acidic residues" evidence="19">
    <location>
        <begin position="1939"/>
        <end position="1948"/>
    </location>
</feature>
<feature type="domain" description="Histone deacetylase interacting" evidence="20">
    <location>
        <begin position="1028"/>
        <end position="1128"/>
    </location>
</feature>
<feature type="compositionally biased region" description="Polar residues" evidence="19">
    <location>
        <begin position="178"/>
        <end position="193"/>
    </location>
</feature>
<dbReference type="Pfam" id="PF08295">
    <property type="entry name" value="Sin3_corepress"/>
    <property type="match status" value="1"/>
</dbReference>
<feature type="region of interest" description="Disordered" evidence="19">
    <location>
        <begin position="1312"/>
        <end position="1365"/>
    </location>
</feature>
<dbReference type="InterPro" id="IPR036600">
    <property type="entry name" value="PAH_sf"/>
</dbReference>
<keyword evidence="7" id="KW-0007">Acetylation</keyword>
<sequence>MKRGRTEELQFGQSRPQQHPPGQQRIITTTQPHNAATASTGSTIQYQITPNIIKTSAPPDSVASITNLGSAQQQQQPQLTPQQTTNVQYTTTAYNATIGGNLIKSQQASVAPQSQQHIHVVNSTNQTRITPTLKGTVVNASPSPSTTPNSGTPSSTGSTQSITSMSPGVLPGGGGAVQQPSQGHPPSAPQGQAQLQRLKVEDALSYLDQVKYRFGNQPQVYNDFLDIMKEFKSQSIDTPGVIQRVSNLFKGHPELIVGFNTFLPPGYKIEVQANDQGYAFQVSVSVPSTSTGTSVAPAPSPHKYNTIFQGGGQIVQATTAGGGSLSNSTNTTTGAGGVNLMAYVGSASGGNAGGLSGTTPPTAPTGTAIVPIIGGTLQQQPTTGGSITNAASVAPQNVQSVTSTVTAASIAAPQVPQNFTSRDHRDVHHRERTISTGSVASNASLPTAVTAAADTVSTTIVASQQQPQQHRMISQQIISQQPSGGTTIVPSSALVATIAPQQQQQQQQQHIQPQQQSQTAGGGGGEAGTQQHQIVVSGNVVVPAVAPTGAGTANQPVEFNHAITYVNKIKNRFLLQPEKYKRFLEILHTYQKEQKTHKETAQSGNSVNAKQLTEAEVYTQVAKLFDNQEDLLREFGQFLPDATSYHNQAVSASGGGAFHGASKNHSLSSGHDAQQQHVQHSHQQQLNSTSIGGAVAAGGGSVTGTIVHGSKKLSNSAGNVGGGTITNVNLKGYNSLQTNLMRLQQDRDYSMANVDGKDYAVVSPSIGGAPLGGGGTVTSRGNNLTAGGVILSEKDRNQMVASAGGGAGNMNQKYINNASMVASMGGAITGTLAGGATLQQGLSGSGMGGPLITSISSGGTAGVKRSPSYSSQMVTIGGGGSGVGNMATSRDHRGAVGDGGVGGPPSAKRHKPICRDVSLAEASKYGTLNDYAFFDKVRKALRSPDVYENFLRCLTLFNQEIVSKSELQTLIAPFLSRYPDLLKWFQDFLGPPGGTASSECVPLSAAAAAAQRQERSQNELATDIDLSTCKRLGASYCALPKSHENVKCSGRTSLCRDVLNDTWVSFPTWSEDSTFVTSRKTQYEEFIYRCEDERFELDVVIETNSATIRVLEGVQKKLTRMSQDEISRFRLDDCLGGTSPTIHQRALRRIYGDKAADIIQGLKKNPSVAVPVVLRRMKAKEEEWREAQKSFNKQWREQNEKYYLKSLDHQGINFKQTDIKALRSKSLFNEIETLFDEVSYMKRHEQNEDPSASTMQGSGPHMTIPYKDKTILEDAANLLIHHVKRQTGIQKQEKARIKHMLRQFVPDLFFAPRQQLSEDEREEDDKDMDVDQDEDECSGAKPSNSKRVAGSGSTSNAPSGANNINDGVAEMSIMKEEGGDNNAAGSEDVATSKKGSHETQSTASGSGAPTASTVTSSSSSATVASPSGAGSTNKNNSSEDNNGRNVTGSTSGTSSADGDLGSKLPIKAEIKDENDATSPTTPTQDQATVAGQQPMSPPLPPHASGKHIEEAYTLFFANNNWYLFLRLHAILCERLRTIYERAQIIAAEERAYESTRNNSTATALRLKPKSEIRIEEYYNTFLEMLKNLLDGNMESSSYEDTLREMFGIHAYIAFTLDRVVQNAVRQLQHCVTERGALECVELFQTEHRKGSVGGLCRTANRRIATELAYQRKAEAALQDENCYKIYIYKIDCRVTIELLDTESEDTTNNFINSQAYSSYVDRISNPAAAGTGSDSGGGGGGDGGGSGVGGNGAGAGSGGSNNGSGGAVASGSIGDNTGSEATGNSAMVHLDNNTRSNHNVNALASHGKCNIGGDDERTGEAAVKVEKPDDELHRVHTVTNRPLFLARNVQIFKNRSHKRSLTINGKKMANASWPVISSDSDDTAEDTGRTLSTSSRTVPNETSKVSRNYRDDADNGAATSSSMEEDSKSVNENDSGTGVKKEAKDISSDKSTSSITTGSATINTLGGGGVNSSGTVGENMEKSTGNIKNNNNILSDDTVATKKTDNPSCLGSSKKSSTPERLSSSMNGCHDLLITDTEQLKMDNNFKSSKVRNKKFNLYRLGSLRQASKTHPKVTKRMHQKFKKFVDQWLDRNVTSLQRDSCNDWLVGKQQNLIQNLSTTVVVQNNDLNRTPYVPYKRYKVDKADFM</sequence>
<keyword evidence="10" id="KW-0090">Biological rhythms</keyword>
<feature type="compositionally biased region" description="Polar residues" evidence="19">
    <location>
        <begin position="1982"/>
        <end position="1995"/>
    </location>
</feature>
<keyword evidence="11" id="KW-0804">Transcription</keyword>
<evidence type="ECO:0000256" key="10">
    <source>
        <dbReference type="ARBA" id="ARBA00023108"/>
    </source>
</evidence>
<keyword evidence="5" id="KW-0677">Repeat</keyword>
<feature type="compositionally biased region" description="Polar residues" evidence="19">
    <location>
        <begin position="2006"/>
        <end position="2026"/>
    </location>
</feature>
<feature type="region of interest" description="Disordered" evidence="19">
    <location>
        <begin position="654"/>
        <end position="687"/>
    </location>
</feature>
<keyword evidence="2" id="KW-0678">Repressor</keyword>
<evidence type="ECO:0000256" key="15">
    <source>
        <dbReference type="ARBA" id="ARBA00068512"/>
    </source>
</evidence>
<protein>
    <recommendedName>
        <fullName evidence="15">Paired amphipathic helix protein Sin3a</fullName>
    </recommendedName>
    <alternativeName>
        <fullName evidence="16">Histone deacetylase complex subunit Sin3a</fullName>
    </alternativeName>
    <alternativeName>
        <fullName evidence="17">Transcriptional corepressor Sin3a</fullName>
    </alternativeName>
</protein>
<feature type="region of interest" description="Disordered" evidence="19">
    <location>
        <begin position="1378"/>
        <end position="1504"/>
    </location>
</feature>
<dbReference type="GO" id="GO:0070822">
    <property type="term" value="C:Sin3-type complex"/>
    <property type="evidence" value="ECO:0007669"/>
    <property type="project" value="TreeGrafter"/>
</dbReference>
<evidence type="ECO:0000313" key="21">
    <source>
        <dbReference type="EMBL" id="MBW49237.1"/>
    </source>
</evidence>
<name>A0A2M4B883_9DIPT</name>
<feature type="compositionally biased region" description="Polar residues" evidence="19">
    <location>
        <begin position="1889"/>
        <end position="1906"/>
    </location>
</feature>
<dbReference type="Gene3D" id="1.20.1160.11">
    <property type="entry name" value="Paired amphipathic helix"/>
    <property type="match status" value="3"/>
</dbReference>
<evidence type="ECO:0000256" key="8">
    <source>
        <dbReference type="ARBA" id="ARBA00023015"/>
    </source>
</evidence>
<comment type="subunit">
    <text evidence="14">Interacts with ARID4B, BRMS1L, HCFC1, HDAC1, HDAC2, MXI1, SAP30L, SAP130, SFPQ and TOPORS. Interacts with OGT (via TPRs 1-6); the interaction mediates transcriptional repression in parallel with histone deacetylase. Interacts with BAZ2A, MXD1, MXD3, MXD4, MBD2, DACH1, NCOR1, NR4A2, REST, RLIM, SAP30, SETDB1, SMYD2, and SUDS3. Interacts with PHF12 in a complex composed of HDAC1, PHF12 and SAP30. Interacts with TET1; the interaction recruits SIN3A to gene promoters. The large PER complex involved in the histone deacetylation is composed of at least HDAC1, PER2, SFPQ and SIN3A. Interacts with KLF11. Interacts with PPHLN1. Found in a complex with YY1, GON4L and HDAC1. Interacts (via PAH2) with FOXK1. Interacts with FOXK2. Found in a complex composed of at least SINHCAF, SIN3A, HDAC1, SAP30, RBBP4, OGT and TET1. Interacts with SINHCAF. Interacts with SPHK2.</text>
</comment>
<feature type="region of interest" description="Disordered" evidence="19">
    <location>
        <begin position="501"/>
        <end position="529"/>
    </location>
</feature>
<feature type="compositionally biased region" description="Polar residues" evidence="19">
    <location>
        <begin position="1341"/>
        <end position="1365"/>
    </location>
</feature>
<evidence type="ECO:0000256" key="2">
    <source>
        <dbReference type="ARBA" id="ARBA00022491"/>
    </source>
</evidence>
<feature type="compositionally biased region" description="Low complexity" evidence="19">
    <location>
        <begin position="675"/>
        <end position="687"/>
    </location>
</feature>
<evidence type="ECO:0000256" key="13">
    <source>
        <dbReference type="ARBA" id="ARBA00056268"/>
    </source>
</evidence>
<feature type="compositionally biased region" description="Acidic residues" evidence="19">
    <location>
        <begin position="1317"/>
        <end position="1337"/>
    </location>
</feature>
<dbReference type="GO" id="GO:0048511">
    <property type="term" value="P:rhythmic process"/>
    <property type="evidence" value="ECO:0007669"/>
    <property type="project" value="UniProtKB-KW"/>
</dbReference>
<evidence type="ECO:0000256" key="14">
    <source>
        <dbReference type="ARBA" id="ARBA00061761"/>
    </source>
</evidence>
<dbReference type="PANTHER" id="PTHR12346">
    <property type="entry name" value="SIN3B-RELATED"/>
    <property type="match status" value="1"/>
</dbReference>
<evidence type="ECO:0000256" key="5">
    <source>
        <dbReference type="ARBA" id="ARBA00022737"/>
    </source>
</evidence>
<feature type="compositionally biased region" description="Low complexity" evidence="19">
    <location>
        <begin position="1401"/>
        <end position="1432"/>
    </location>
</feature>
<dbReference type="GO" id="GO:0000122">
    <property type="term" value="P:negative regulation of transcription by RNA polymerase II"/>
    <property type="evidence" value="ECO:0007669"/>
    <property type="project" value="TreeGrafter"/>
</dbReference>
<evidence type="ECO:0000256" key="17">
    <source>
        <dbReference type="ARBA" id="ARBA00081271"/>
    </source>
</evidence>
<evidence type="ECO:0000256" key="19">
    <source>
        <dbReference type="SAM" id="MobiDB-lite"/>
    </source>
</evidence>
<proteinExistence type="predicted"/>
<feature type="region of interest" description="Disordered" evidence="19">
    <location>
        <begin position="1873"/>
        <end position="2026"/>
    </location>
</feature>
<dbReference type="SMART" id="SM00761">
    <property type="entry name" value="HDAC_interact"/>
    <property type="match status" value="1"/>
</dbReference>
<feature type="compositionally biased region" description="Low complexity" evidence="19">
    <location>
        <begin position="1949"/>
        <end position="1964"/>
    </location>
</feature>
<feature type="compositionally biased region" description="Polar residues" evidence="19">
    <location>
        <begin position="11"/>
        <end position="25"/>
    </location>
</feature>
<dbReference type="InterPro" id="IPR031693">
    <property type="entry name" value="Sin3_C"/>
</dbReference>
<evidence type="ECO:0000256" key="3">
    <source>
        <dbReference type="ARBA" id="ARBA00022499"/>
    </source>
</evidence>
<dbReference type="Pfam" id="PF02671">
    <property type="entry name" value="PAH"/>
    <property type="match status" value="3"/>
</dbReference>
<feature type="region of interest" description="Disordered" evidence="19">
    <location>
        <begin position="1727"/>
        <end position="1792"/>
    </location>
</feature>
<feature type="compositionally biased region" description="Polar residues" evidence="19">
    <location>
        <begin position="1476"/>
        <end position="1494"/>
    </location>
</feature>
<keyword evidence="4" id="KW-0597">Phosphoprotein</keyword>
<keyword evidence="12 18" id="KW-0539">Nucleus</keyword>
<comment type="subcellular location">
    <subcellularLocation>
        <location evidence="1">Nucleus</location>
        <location evidence="1">Nucleolus</location>
    </subcellularLocation>
</comment>
<dbReference type="FunFam" id="1.20.1160.11:FF:000001">
    <property type="entry name" value="Paired amphipathic helix protein Sin3"/>
    <property type="match status" value="1"/>
</dbReference>
<dbReference type="InterPro" id="IPR039774">
    <property type="entry name" value="Sin3-like"/>
</dbReference>
<evidence type="ECO:0000256" key="1">
    <source>
        <dbReference type="ARBA" id="ARBA00004604"/>
    </source>
</evidence>
<dbReference type="FunFam" id="1.20.1160.11:FF:000002">
    <property type="entry name" value="Paired amphipathic helix protein SIN3"/>
    <property type="match status" value="1"/>
</dbReference>
<keyword evidence="9" id="KW-0175">Coiled coil</keyword>